<protein>
    <submittedName>
        <fullName evidence="3">Phosphate ABC transporter permease</fullName>
    </submittedName>
</protein>
<feature type="region of interest" description="Disordered" evidence="1">
    <location>
        <begin position="211"/>
        <end position="235"/>
    </location>
</feature>
<dbReference type="OrthoDB" id="459934at2"/>
<keyword evidence="2" id="KW-0472">Membrane</keyword>
<dbReference type="RefSeq" id="WP_106458998.1">
    <property type="nucleotide sequence ID" value="NZ_PXOH01000037.1"/>
</dbReference>
<feature type="transmembrane region" description="Helical" evidence="2">
    <location>
        <begin position="37"/>
        <end position="55"/>
    </location>
</feature>
<feature type="transmembrane region" description="Helical" evidence="2">
    <location>
        <begin position="61"/>
        <end position="81"/>
    </location>
</feature>
<sequence length="235" mass="27039">MLFPLTRETLEQIIPIIATGPQYGYYWGKWSDLLRRLLISVVALTITWLVGNLFGPGGFTIKIILDIIAGLYWLWCPVYLASIKNNIYRRIPYSGFWRGRVLDAFITDELVSEEETVNQRGDLVIIENMEKRINLLVGDQSGFKVTVQAPLRRIYKGIRPGVVAELLVLSKQPDLETISKITDVYLPQQNLWVGEYPYLRRDVFMQVSQELGGTGKSSTKERRPGSYIVKRKRRN</sequence>
<dbReference type="EMBL" id="PXOH01000037">
    <property type="protein sequence ID" value="PSF32501.1"/>
    <property type="molecule type" value="Genomic_DNA"/>
</dbReference>
<dbReference type="Proteomes" id="UP000239001">
    <property type="component" value="Unassembled WGS sequence"/>
</dbReference>
<keyword evidence="2" id="KW-0812">Transmembrane</keyword>
<proteinExistence type="predicted"/>
<evidence type="ECO:0000256" key="1">
    <source>
        <dbReference type="SAM" id="MobiDB-lite"/>
    </source>
</evidence>
<comment type="caution">
    <text evidence="3">The sequence shown here is derived from an EMBL/GenBank/DDBJ whole genome shotgun (WGS) entry which is preliminary data.</text>
</comment>
<organism evidence="3 4">
    <name type="scientific">Aphanothece hegewaldii CCALA 016</name>
    <dbReference type="NCBI Taxonomy" id="2107694"/>
    <lineage>
        <taxon>Bacteria</taxon>
        <taxon>Bacillati</taxon>
        <taxon>Cyanobacteriota</taxon>
        <taxon>Cyanophyceae</taxon>
        <taxon>Oscillatoriophycideae</taxon>
        <taxon>Chroococcales</taxon>
        <taxon>Aphanothecaceae</taxon>
        <taxon>Aphanothece</taxon>
    </lineage>
</organism>
<reference evidence="3 4" key="1">
    <citation type="submission" date="2018-03" db="EMBL/GenBank/DDBJ databases">
        <title>The ancient ancestry and fast evolution of plastids.</title>
        <authorList>
            <person name="Moore K.R."/>
            <person name="Magnabosco C."/>
            <person name="Momper L."/>
            <person name="Gold D.A."/>
            <person name="Bosak T."/>
            <person name="Fournier G.P."/>
        </authorList>
    </citation>
    <scope>NUCLEOTIDE SEQUENCE [LARGE SCALE GENOMIC DNA]</scope>
    <source>
        <strain evidence="3 4">CCALA 016</strain>
    </source>
</reference>
<evidence type="ECO:0000256" key="2">
    <source>
        <dbReference type="SAM" id="Phobius"/>
    </source>
</evidence>
<dbReference type="AlphaFoldDB" id="A0A2T1LSB0"/>
<name>A0A2T1LSB0_9CHRO</name>
<accession>A0A2T1LSB0</accession>
<evidence type="ECO:0000313" key="3">
    <source>
        <dbReference type="EMBL" id="PSF32501.1"/>
    </source>
</evidence>
<reference evidence="3 4" key="2">
    <citation type="submission" date="2018-03" db="EMBL/GenBank/DDBJ databases">
        <authorList>
            <person name="Keele B.F."/>
        </authorList>
    </citation>
    <scope>NUCLEOTIDE SEQUENCE [LARGE SCALE GENOMIC DNA]</scope>
    <source>
        <strain evidence="3 4">CCALA 016</strain>
    </source>
</reference>
<evidence type="ECO:0000313" key="4">
    <source>
        <dbReference type="Proteomes" id="UP000239001"/>
    </source>
</evidence>
<gene>
    <name evidence="3" type="ORF">C7H19_21625</name>
</gene>
<keyword evidence="4" id="KW-1185">Reference proteome</keyword>
<keyword evidence="2" id="KW-1133">Transmembrane helix</keyword>